<dbReference type="Pfam" id="PF19259">
    <property type="entry name" value="Ty3_capsid"/>
    <property type="match status" value="1"/>
</dbReference>
<feature type="region of interest" description="Disordered" evidence="1">
    <location>
        <begin position="1"/>
        <end position="84"/>
    </location>
</feature>
<gene>
    <name evidence="3" type="ORF">Tci_056402</name>
</gene>
<feature type="domain" description="Ty3 transposon capsid-like protein" evidence="2">
    <location>
        <begin position="299"/>
        <end position="438"/>
    </location>
</feature>
<sequence>MSSDNVQSAVSYTSISSDSDGPSWEPEHPEYHAPSDDDIQVEDDDEDPEEDPSEEHEHEDEDFDETEPFEEDEIAVTRPPPRHCGARISIRPQTPMAASTQALINMFAAGSYLFPLPPTSSAYYQAPLGHKAAMICRRYDIPEEDMPPWRRFAFTAPPPGCDIAESFAAAARAPRSQYDFVDTVEAGQSLICSPGHDTWTIARATDRAEDVGYVRALQASEHRMMTSIEEVNLRVSYQTQVRRQESKYFYTQRHDAQTDRKDIRLEIDVRQSAEDLAVTQMMRIHTLEARARTDTVEDTNISCAALTWWNGHVRTLSHEAAYAMTGGTFKKKMTDKYCLKGKIKKLKIELWNLRVKGNDVAAYTQRFQELALMCTKFLADETEKVDKYISRLPDNIHGNVMSARPKTLDETIELANDLMDQKLRTYAERQNENMRKADDS</sequence>
<dbReference type="GO" id="GO:0003964">
    <property type="term" value="F:RNA-directed DNA polymerase activity"/>
    <property type="evidence" value="ECO:0007669"/>
    <property type="project" value="UniProtKB-KW"/>
</dbReference>
<keyword evidence="3" id="KW-0548">Nucleotidyltransferase</keyword>
<keyword evidence="3" id="KW-0695">RNA-directed DNA polymerase</keyword>
<dbReference type="AlphaFoldDB" id="A0A6L2NIW7"/>
<dbReference type="InterPro" id="IPR045358">
    <property type="entry name" value="Ty3_capsid"/>
</dbReference>
<evidence type="ECO:0000256" key="1">
    <source>
        <dbReference type="SAM" id="MobiDB-lite"/>
    </source>
</evidence>
<keyword evidence="3" id="KW-0808">Transferase</keyword>
<organism evidence="3">
    <name type="scientific">Tanacetum cinerariifolium</name>
    <name type="common">Dalmatian daisy</name>
    <name type="synonym">Chrysanthemum cinerariifolium</name>
    <dbReference type="NCBI Taxonomy" id="118510"/>
    <lineage>
        <taxon>Eukaryota</taxon>
        <taxon>Viridiplantae</taxon>
        <taxon>Streptophyta</taxon>
        <taxon>Embryophyta</taxon>
        <taxon>Tracheophyta</taxon>
        <taxon>Spermatophyta</taxon>
        <taxon>Magnoliopsida</taxon>
        <taxon>eudicotyledons</taxon>
        <taxon>Gunneridae</taxon>
        <taxon>Pentapetalae</taxon>
        <taxon>asterids</taxon>
        <taxon>campanulids</taxon>
        <taxon>Asterales</taxon>
        <taxon>Asteraceae</taxon>
        <taxon>Asteroideae</taxon>
        <taxon>Anthemideae</taxon>
        <taxon>Anthemidinae</taxon>
        <taxon>Tanacetum</taxon>
    </lineage>
</organism>
<evidence type="ECO:0000313" key="3">
    <source>
        <dbReference type="EMBL" id="GEU84424.1"/>
    </source>
</evidence>
<protein>
    <submittedName>
        <fullName evidence="3">Reverse transcriptase domain-containing protein</fullName>
    </submittedName>
</protein>
<feature type="compositionally biased region" description="Polar residues" evidence="1">
    <location>
        <begin position="1"/>
        <end position="20"/>
    </location>
</feature>
<dbReference type="EMBL" id="BKCJ010008890">
    <property type="protein sequence ID" value="GEU84424.1"/>
    <property type="molecule type" value="Genomic_DNA"/>
</dbReference>
<comment type="caution">
    <text evidence="3">The sequence shown here is derived from an EMBL/GenBank/DDBJ whole genome shotgun (WGS) entry which is preliminary data.</text>
</comment>
<evidence type="ECO:0000259" key="2">
    <source>
        <dbReference type="Pfam" id="PF19259"/>
    </source>
</evidence>
<feature type="non-terminal residue" evidence="3">
    <location>
        <position position="440"/>
    </location>
</feature>
<feature type="compositionally biased region" description="Acidic residues" evidence="1">
    <location>
        <begin position="36"/>
        <end position="74"/>
    </location>
</feature>
<proteinExistence type="predicted"/>
<reference evidence="3" key="1">
    <citation type="journal article" date="2019" name="Sci. Rep.">
        <title>Draft genome of Tanacetum cinerariifolium, the natural source of mosquito coil.</title>
        <authorList>
            <person name="Yamashiro T."/>
            <person name="Shiraishi A."/>
            <person name="Satake H."/>
            <person name="Nakayama K."/>
        </authorList>
    </citation>
    <scope>NUCLEOTIDE SEQUENCE</scope>
</reference>
<name>A0A6L2NIW7_TANCI</name>
<accession>A0A6L2NIW7</accession>
<feature type="compositionally biased region" description="Basic and acidic residues" evidence="1">
    <location>
        <begin position="25"/>
        <end position="35"/>
    </location>
</feature>